<dbReference type="InterPro" id="IPR050641">
    <property type="entry name" value="RIFMO-like"/>
</dbReference>
<dbReference type="InterPro" id="IPR002938">
    <property type="entry name" value="FAD-bd"/>
</dbReference>
<dbReference type="EMBL" id="VFIY01000015">
    <property type="protein sequence ID" value="TPD59133.1"/>
    <property type="molecule type" value="Genomic_DNA"/>
</dbReference>
<dbReference type="AlphaFoldDB" id="A0A501PFE0"/>
<protein>
    <submittedName>
        <fullName evidence="5">FAD-dependent oxidoreductase</fullName>
    </submittedName>
</protein>
<evidence type="ECO:0000313" key="5">
    <source>
        <dbReference type="EMBL" id="TPD59133.1"/>
    </source>
</evidence>
<dbReference type="RefSeq" id="WP_139941352.1">
    <property type="nucleotide sequence ID" value="NZ_JBHSYP010000002.1"/>
</dbReference>
<dbReference type="PANTHER" id="PTHR43004:SF19">
    <property type="entry name" value="BINDING MONOOXYGENASE, PUTATIVE (JCVI)-RELATED"/>
    <property type="match status" value="1"/>
</dbReference>
<evidence type="ECO:0000256" key="3">
    <source>
        <dbReference type="ARBA" id="ARBA00022827"/>
    </source>
</evidence>
<keyword evidence="6" id="KW-1185">Reference proteome</keyword>
<reference evidence="6" key="1">
    <citation type="submission" date="2019-06" db="EMBL/GenBank/DDBJ databases">
        <title>The complete genome of Emcibacter congregatus ZYLT.</title>
        <authorList>
            <person name="Zhao Z."/>
        </authorList>
    </citation>
    <scope>NUCLEOTIDE SEQUENCE [LARGE SCALE GENOMIC DNA]</scope>
    <source>
        <strain evidence="6">MCCC 1A06723</strain>
    </source>
</reference>
<dbReference type="GO" id="GO:0071949">
    <property type="term" value="F:FAD binding"/>
    <property type="evidence" value="ECO:0007669"/>
    <property type="project" value="InterPro"/>
</dbReference>
<dbReference type="InterPro" id="IPR036188">
    <property type="entry name" value="FAD/NAD-bd_sf"/>
</dbReference>
<accession>A0A501PFE0</accession>
<comment type="caution">
    <text evidence="5">The sequence shown here is derived from an EMBL/GenBank/DDBJ whole genome shotgun (WGS) entry which is preliminary data.</text>
</comment>
<dbReference type="Gene3D" id="3.30.70.2450">
    <property type="match status" value="1"/>
</dbReference>
<feature type="domain" description="FAD-binding" evidence="4">
    <location>
        <begin position="35"/>
        <end position="370"/>
    </location>
</feature>
<keyword evidence="3" id="KW-0274">FAD</keyword>
<sequence length="551" mass="61794">MSEQIQPVSKSGVPVRKHYGYRRPAVLDQGGREELEVLVVGGGPIGLTAGLDLARKGYKVVILNQMDILADGSKAICFAKQVLDVYDRLGINQRVMDKSVVWNVGKVFWGDRPDPIYEFDMLPVKNQKNPGFVNLQQYYLEEFLIDELESLDNVEIRWKNKLVSLEQDDEKVTAQVETPDGNYEVECKYLIACDGNKSPIRTMLGLDFEGRVFEDNFLIADIKFPMERPSERWFWFEPAFKGQSALLHKQPDDVWRLDFQVGWDVDKAEAIKEENVKPFIHGMLGDDVEFEWEWRSIYTFQCRRMARFLHGRVIFAGDAAHLVSPFGARGANSGVADVNNLVWKLDMVLKGKAPACLLESYNYEQTITADENILNSTRSTDFITPKSAVSKYFRNAVLSLAEKFDFARPLVNSGRLSVPVSFPDSPLNTKDEDLWAGGIAPGSPVLDAPVNHGKDWLQIQLGNEFLGLYFAGDDGCSDVVRASLPVRTLVVGPDGAPGVDLVDDTGLVRERYDAAIGTLYLIRPDQYVAGRWKQADPEKIQAALARATGEE</sequence>
<comment type="cofactor">
    <cofactor evidence="1">
        <name>FAD</name>
        <dbReference type="ChEBI" id="CHEBI:57692"/>
    </cofactor>
</comment>
<proteinExistence type="predicted"/>
<dbReference type="NCBIfam" id="NF006002">
    <property type="entry name" value="PRK08132.1"/>
    <property type="match status" value="1"/>
</dbReference>
<organism evidence="5 6">
    <name type="scientific">Emcibacter nanhaiensis</name>
    <dbReference type="NCBI Taxonomy" id="1505037"/>
    <lineage>
        <taxon>Bacteria</taxon>
        <taxon>Pseudomonadati</taxon>
        <taxon>Pseudomonadota</taxon>
        <taxon>Alphaproteobacteria</taxon>
        <taxon>Emcibacterales</taxon>
        <taxon>Emcibacteraceae</taxon>
        <taxon>Emcibacter</taxon>
    </lineage>
</organism>
<dbReference type="PRINTS" id="PR00420">
    <property type="entry name" value="RNGMNOXGNASE"/>
</dbReference>
<evidence type="ECO:0000259" key="4">
    <source>
        <dbReference type="Pfam" id="PF01494"/>
    </source>
</evidence>
<dbReference type="OrthoDB" id="9791689at2"/>
<dbReference type="Proteomes" id="UP000319148">
    <property type="component" value="Unassembled WGS sequence"/>
</dbReference>
<dbReference type="GO" id="GO:0016709">
    <property type="term" value="F:oxidoreductase activity, acting on paired donors, with incorporation or reduction of molecular oxygen, NAD(P)H as one donor, and incorporation of one atom of oxygen"/>
    <property type="evidence" value="ECO:0007669"/>
    <property type="project" value="UniProtKB-ARBA"/>
</dbReference>
<dbReference type="Gene3D" id="3.40.30.120">
    <property type="match status" value="1"/>
</dbReference>
<gene>
    <name evidence="5" type="ORF">FIV46_12950</name>
</gene>
<dbReference type="Pfam" id="PF01494">
    <property type="entry name" value="FAD_binding_3"/>
    <property type="match status" value="1"/>
</dbReference>
<evidence type="ECO:0000256" key="2">
    <source>
        <dbReference type="ARBA" id="ARBA00022630"/>
    </source>
</evidence>
<evidence type="ECO:0000313" key="6">
    <source>
        <dbReference type="Proteomes" id="UP000319148"/>
    </source>
</evidence>
<name>A0A501PFE0_9PROT</name>
<dbReference type="Gene3D" id="3.50.50.60">
    <property type="entry name" value="FAD/NAD(P)-binding domain"/>
    <property type="match status" value="1"/>
</dbReference>
<keyword evidence="2" id="KW-0285">Flavoprotein</keyword>
<dbReference type="SUPFAM" id="SSF51905">
    <property type="entry name" value="FAD/NAD(P)-binding domain"/>
    <property type="match status" value="1"/>
</dbReference>
<dbReference type="PANTHER" id="PTHR43004">
    <property type="entry name" value="TRK SYSTEM POTASSIUM UPTAKE PROTEIN"/>
    <property type="match status" value="1"/>
</dbReference>
<evidence type="ECO:0000256" key="1">
    <source>
        <dbReference type="ARBA" id="ARBA00001974"/>
    </source>
</evidence>